<evidence type="ECO:0000256" key="7">
    <source>
        <dbReference type="SAM" id="Phobius"/>
    </source>
</evidence>
<feature type="transmembrane region" description="Helical" evidence="7">
    <location>
        <begin position="162"/>
        <end position="181"/>
    </location>
</feature>
<reference evidence="9 10" key="1">
    <citation type="submission" date="2020-10" db="EMBL/GenBank/DDBJ databases">
        <title>Phylogeny of dyella-like bacteria.</title>
        <authorList>
            <person name="Fu J."/>
        </authorList>
    </citation>
    <scope>NUCLEOTIDE SEQUENCE [LARGE SCALE GENOMIC DNA]</scope>
    <source>
        <strain evidence="9 10">DHG40</strain>
    </source>
</reference>
<evidence type="ECO:0000256" key="2">
    <source>
        <dbReference type="ARBA" id="ARBA00010992"/>
    </source>
</evidence>
<dbReference type="PANTHER" id="PTHR23511">
    <property type="entry name" value="SYNAPTIC VESICLE GLYCOPROTEIN 2"/>
    <property type="match status" value="1"/>
</dbReference>
<dbReference type="EMBL" id="JADIKI010000021">
    <property type="protein sequence ID" value="MFK2853887.1"/>
    <property type="molecule type" value="Genomic_DNA"/>
</dbReference>
<evidence type="ECO:0000313" key="10">
    <source>
        <dbReference type="Proteomes" id="UP001620409"/>
    </source>
</evidence>
<dbReference type="SUPFAM" id="SSF103473">
    <property type="entry name" value="MFS general substrate transporter"/>
    <property type="match status" value="1"/>
</dbReference>
<feature type="transmembrane region" description="Helical" evidence="7">
    <location>
        <begin position="103"/>
        <end position="124"/>
    </location>
</feature>
<feature type="domain" description="Major facilitator superfamily (MFS) profile" evidence="8">
    <location>
        <begin position="30"/>
        <end position="455"/>
    </location>
</feature>
<feature type="transmembrane region" description="Helical" evidence="7">
    <location>
        <begin position="278"/>
        <end position="296"/>
    </location>
</feature>
<sequence length="466" mass="51443">MSEVDIASNGAADVASRLDRLPSTPRLWSWVMKVSLGGFFEVYDLALTALLSPLWVKAGLFRETTSGFFGLPDQASFAFATMLGLYVGSLGCSVAADRYSRRATFLAAMLWYALGTVLMGLQQHALGLCIWRFIASIGIGAELVVVDCYLAEISPKAMRGRVFSISKAVQLSAIPLAGLLAKFLGPHDWLGIAGWRWLAFLPSIGALAVIMMRRGIPESPRWLASKGRLLEARSIVDAFEKYVFARGEMLLPATVTPSPPKQDSRFSDLFRRPHRKRVLMLIIATPASSIAFYGFAQWAPTLLEHQGASITKSFLYVAMIGVAYPLSPLLASLFSDRIERKWQIAITGFFVAMFGVLFAQQSFPLMWVVLGVLLTLSSEMNSTANHTYRSELFPTSLRARAIGFVYSFDRLGTAFSSYLIATVLLHTGVRGVFWLLAFFMGICVFTTLLFGPRTLGRAYEEIDVNE</sequence>
<evidence type="ECO:0000313" key="9">
    <source>
        <dbReference type="EMBL" id="MFK2853887.1"/>
    </source>
</evidence>
<feature type="transmembrane region" description="Helical" evidence="7">
    <location>
        <begin position="403"/>
        <end position="425"/>
    </location>
</feature>
<evidence type="ECO:0000256" key="5">
    <source>
        <dbReference type="ARBA" id="ARBA00022989"/>
    </source>
</evidence>
<comment type="caution">
    <text evidence="9">The sequence shown here is derived from an EMBL/GenBank/DDBJ whole genome shotgun (WGS) entry which is preliminary data.</text>
</comment>
<feature type="transmembrane region" description="Helical" evidence="7">
    <location>
        <begin position="130"/>
        <end position="150"/>
    </location>
</feature>
<dbReference type="Pfam" id="PF00083">
    <property type="entry name" value="Sugar_tr"/>
    <property type="match status" value="1"/>
</dbReference>
<feature type="transmembrane region" description="Helical" evidence="7">
    <location>
        <begin position="75"/>
        <end position="96"/>
    </location>
</feature>
<evidence type="ECO:0000256" key="3">
    <source>
        <dbReference type="ARBA" id="ARBA00022448"/>
    </source>
</evidence>
<dbReference type="InterPro" id="IPR005828">
    <property type="entry name" value="MFS_sugar_transport-like"/>
</dbReference>
<feature type="transmembrane region" description="Helical" evidence="7">
    <location>
        <begin position="431"/>
        <end position="450"/>
    </location>
</feature>
<evidence type="ECO:0000259" key="8">
    <source>
        <dbReference type="PROSITE" id="PS50850"/>
    </source>
</evidence>
<evidence type="ECO:0000256" key="4">
    <source>
        <dbReference type="ARBA" id="ARBA00022692"/>
    </source>
</evidence>
<keyword evidence="6 7" id="KW-0472">Membrane</keyword>
<organism evidence="9 10">
    <name type="scientific">Dyella humi</name>
    <dbReference type="NCBI Taxonomy" id="1770547"/>
    <lineage>
        <taxon>Bacteria</taxon>
        <taxon>Pseudomonadati</taxon>
        <taxon>Pseudomonadota</taxon>
        <taxon>Gammaproteobacteria</taxon>
        <taxon>Lysobacterales</taxon>
        <taxon>Rhodanobacteraceae</taxon>
        <taxon>Dyella</taxon>
    </lineage>
</organism>
<evidence type="ECO:0000256" key="1">
    <source>
        <dbReference type="ARBA" id="ARBA00004141"/>
    </source>
</evidence>
<comment type="similarity">
    <text evidence="2">Belongs to the major facilitator superfamily. Sugar transporter (TC 2.A.1.1) family.</text>
</comment>
<evidence type="ECO:0000256" key="6">
    <source>
        <dbReference type="ARBA" id="ARBA00023136"/>
    </source>
</evidence>
<dbReference type="Proteomes" id="UP001620409">
    <property type="component" value="Unassembled WGS sequence"/>
</dbReference>
<accession>A0ABW8IFF9</accession>
<gene>
    <name evidence="9" type="ORF">ISP18_04725</name>
</gene>
<dbReference type="PROSITE" id="PS50850">
    <property type="entry name" value="MFS"/>
    <property type="match status" value="1"/>
</dbReference>
<keyword evidence="3" id="KW-0813">Transport</keyword>
<feature type="transmembrane region" description="Helical" evidence="7">
    <location>
        <begin position="30"/>
        <end position="55"/>
    </location>
</feature>
<feature type="transmembrane region" description="Helical" evidence="7">
    <location>
        <begin position="316"/>
        <end position="335"/>
    </location>
</feature>
<name>A0ABW8IFF9_9GAMM</name>
<keyword evidence="4 7" id="KW-0812">Transmembrane</keyword>
<protein>
    <submittedName>
        <fullName evidence="9">MFS transporter</fullName>
    </submittedName>
</protein>
<proteinExistence type="inferred from homology"/>
<dbReference type="InterPro" id="IPR020846">
    <property type="entry name" value="MFS_dom"/>
</dbReference>
<dbReference type="RefSeq" id="WP_380017511.1">
    <property type="nucleotide sequence ID" value="NZ_JADIKI010000021.1"/>
</dbReference>
<keyword evidence="5 7" id="KW-1133">Transmembrane helix</keyword>
<feature type="transmembrane region" description="Helical" evidence="7">
    <location>
        <begin position="193"/>
        <end position="212"/>
    </location>
</feature>
<dbReference type="Gene3D" id="1.20.1250.20">
    <property type="entry name" value="MFS general substrate transporter like domains"/>
    <property type="match status" value="1"/>
</dbReference>
<keyword evidence="10" id="KW-1185">Reference proteome</keyword>
<dbReference type="CDD" id="cd17316">
    <property type="entry name" value="MFS_SV2_like"/>
    <property type="match status" value="1"/>
</dbReference>
<comment type="subcellular location">
    <subcellularLocation>
        <location evidence="1">Membrane</location>
        <topology evidence="1">Multi-pass membrane protein</topology>
    </subcellularLocation>
</comment>
<feature type="transmembrane region" description="Helical" evidence="7">
    <location>
        <begin position="342"/>
        <end position="359"/>
    </location>
</feature>
<dbReference type="InterPro" id="IPR036259">
    <property type="entry name" value="MFS_trans_sf"/>
</dbReference>